<dbReference type="GO" id="GO:0005829">
    <property type="term" value="C:cytosol"/>
    <property type="evidence" value="ECO:0007669"/>
    <property type="project" value="TreeGrafter"/>
</dbReference>
<gene>
    <name evidence="5" type="ORF">ADICEAN_03017</name>
</gene>
<dbReference type="SFLD" id="SFLDS00003">
    <property type="entry name" value="Haloacid_Dehalogenase"/>
    <property type="match status" value="1"/>
</dbReference>
<dbReference type="EC" id="3.1.3.18" evidence="4"/>
<reference evidence="5 6" key="1">
    <citation type="journal article" date="2013" name="Genome Announc.">
        <title>Draft Genome Sequence of Cesiribacter andamanensis Strain AMV16T, Isolated from a Soil Sample from a Mud Volcano in the Andaman Islands, India.</title>
        <authorList>
            <person name="Shivaji S."/>
            <person name="Ara S."/>
            <person name="Begum Z."/>
            <person name="Srinivas T.N."/>
            <person name="Singh A."/>
            <person name="Kumar Pinnaka A."/>
        </authorList>
    </citation>
    <scope>NUCLEOTIDE SEQUENCE [LARGE SCALE GENOMIC DNA]</scope>
    <source>
        <strain evidence="5 6">AMV16</strain>
    </source>
</reference>
<dbReference type="GO" id="GO:0006281">
    <property type="term" value="P:DNA repair"/>
    <property type="evidence" value="ECO:0007669"/>
    <property type="project" value="TreeGrafter"/>
</dbReference>
<dbReference type="STRING" id="1279009.ADICEAN_03017"/>
<dbReference type="InterPro" id="IPR036412">
    <property type="entry name" value="HAD-like_sf"/>
</dbReference>
<dbReference type="InterPro" id="IPR006439">
    <property type="entry name" value="HAD-SF_hydro_IA"/>
</dbReference>
<dbReference type="SUPFAM" id="SSF56784">
    <property type="entry name" value="HAD-like"/>
    <property type="match status" value="1"/>
</dbReference>
<comment type="similarity">
    <text evidence="3">Belongs to the HAD-like hydrolase superfamily. CbbY/CbbZ/Gph/YieH family.</text>
</comment>
<dbReference type="Pfam" id="PF00702">
    <property type="entry name" value="Hydrolase"/>
    <property type="match status" value="1"/>
</dbReference>
<sequence length="226" mass="25832">MTFDWNTIDVVIFDVDGTLYNQSRLRRQMTRSLLSHYALRPWQAYDLQVIRIFRKEREKMCLDQVSNLEEAQYQRCAQKINVAPQKVKQIISKWMYQAPLPHLQACSYPGIQMFFNAMKKRGIKIAIYSDYPATDKLAAMGLEADLVVASTDESIDALKPNPAGLSYILTTFNTTPERCLFFGDRDELDGACARQAGMPYYILTETDKQTNFYSALAESVATPQPV</sequence>
<keyword evidence="6" id="KW-1185">Reference proteome</keyword>
<dbReference type="NCBIfam" id="TIGR01549">
    <property type="entry name" value="HAD-SF-IA-v1"/>
    <property type="match status" value="1"/>
</dbReference>
<dbReference type="AlphaFoldDB" id="M7MZK8"/>
<dbReference type="PROSITE" id="PS01228">
    <property type="entry name" value="COF_1"/>
    <property type="match status" value="1"/>
</dbReference>
<dbReference type="EMBL" id="AODQ01000086">
    <property type="protein sequence ID" value="EMR01858.1"/>
    <property type="molecule type" value="Genomic_DNA"/>
</dbReference>
<dbReference type="InterPro" id="IPR023214">
    <property type="entry name" value="HAD_sf"/>
</dbReference>
<dbReference type="PANTHER" id="PTHR43434">
    <property type="entry name" value="PHOSPHOGLYCOLATE PHOSPHATASE"/>
    <property type="match status" value="1"/>
</dbReference>
<dbReference type="eggNOG" id="COG0546">
    <property type="taxonomic scope" value="Bacteria"/>
</dbReference>
<proteinExistence type="inferred from homology"/>
<dbReference type="Proteomes" id="UP000011910">
    <property type="component" value="Unassembled WGS sequence"/>
</dbReference>
<comment type="catalytic activity">
    <reaction evidence="1">
        <text>2-phosphoglycolate + H2O = glycolate + phosphate</text>
        <dbReference type="Rhea" id="RHEA:14369"/>
        <dbReference type="ChEBI" id="CHEBI:15377"/>
        <dbReference type="ChEBI" id="CHEBI:29805"/>
        <dbReference type="ChEBI" id="CHEBI:43474"/>
        <dbReference type="ChEBI" id="CHEBI:58033"/>
        <dbReference type="EC" id="3.1.3.18"/>
    </reaction>
</comment>
<evidence type="ECO:0000256" key="4">
    <source>
        <dbReference type="ARBA" id="ARBA00013078"/>
    </source>
</evidence>
<evidence type="ECO:0000256" key="1">
    <source>
        <dbReference type="ARBA" id="ARBA00000830"/>
    </source>
</evidence>
<dbReference type="RefSeq" id="WP_009196403.1">
    <property type="nucleotide sequence ID" value="NZ_AODQ01000086.1"/>
</dbReference>
<protein>
    <recommendedName>
        <fullName evidence="4">phosphoglycolate phosphatase</fullName>
        <ecNumber evidence="4">3.1.3.18</ecNumber>
    </recommendedName>
</protein>
<dbReference type="PATRIC" id="fig|1279009.4.peg.3059"/>
<dbReference type="InterPro" id="IPR050155">
    <property type="entry name" value="HAD-like_hydrolase_sf"/>
</dbReference>
<organism evidence="5 6">
    <name type="scientific">Cesiribacter andamanensis AMV16</name>
    <dbReference type="NCBI Taxonomy" id="1279009"/>
    <lineage>
        <taxon>Bacteria</taxon>
        <taxon>Pseudomonadati</taxon>
        <taxon>Bacteroidota</taxon>
        <taxon>Cytophagia</taxon>
        <taxon>Cytophagales</taxon>
        <taxon>Cesiribacteraceae</taxon>
        <taxon>Cesiribacter</taxon>
    </lineage>
</organism>
<comment type="pathway">
    <text evidence="2">Organic acid metabolism; glycolate biosynthesis; glycolate from 2-phosphoglycolate: step 1/1.</text>
</comment>
<evidence type="ECO:0000313" key="5">
    <source>
        <dbReference type="EMBL" id="EMR01858.1"/>
    </source>
</evidence>
<evidence type="ECO:0000256" key="2">
    <source>
        <dbReference type="ARBA" id="ARBA00004818"/>
    </source>
</evidence>
<dbReference type="GO" id="GO:0008967">
    <property type="term" value="F:phosphoglycolate phosphatase activity"/>
    <property type="evidence" value="ECO:0007669"/>
    <property type="project" value="UniProtKB-EC"/>
</dbReference>
<dbReference type="PANTHER" id="PTHR43434:SF1">
    <property type="entry name" value="PHOSPHOGLYCOLATE PHOSPHATASE"/>
    <property type="match status" value="1"/>
</dbReference>
<name>M7MZK8_9BACT</name>
<dbReference type="Gene3D" id="3.40.50.1000">
    <property type="entry name" value="HAD superfamily/HAD-like"/>
    <property type="match status" value="1"/>
</dbReference>
<evidence type="ECO:0000313" key="6">
    <source>
        <dbReference type="Proteomes" id="UP000011910"/>
    </source>
</evidence>
<comment type="caution">
    <text evidence="5">The sequence shown here is derived from an EMBL/GenBank/DDBJ whole genome shotgun (WGS) entry which is preliminary data.</text>
</comment>
<evidence type="ECO:0000256" key="3">
    <source>
        <dbReference type="ARBA" id="ARBA00006171"/>
    </source>
</evidence>
<accession>M7MZK8</accession>
<dbReference type="SFLD" id="SFLDG01129">
    <property type="entry name" value="C1.5:_HAD__Beta-PGM__Phosphata"/>
    <property type="match status" value="1"/>
</dbReference>
<dbReference type="OrthoDB" id="9807630at2"/>